<dbReference type="EMBL" id="JAJAXM010000019">
    <property type="protein sequence ID" value="MCG9026405.1"/>
    <property type="molecule type" value="Genomic_DNA"/>
</dbReference>
<evidence type="ECO:0008006" key="3">
    <source>
        <dbReference type="Google" id="ProtNLM"/>
    </source>
</evidence>
<name>A0ABD4SRR4_9NEIS</name>
<gene>
    <name evidence="1" type="ORF">LH440_10945</name>
</gene>
<evidence type="ECO:0000313" key="1">
    <source>
        <dbReference type="EMBL" id="MCG9026405.1"/>
    </source>
</evidence>
<evidence type="ECO:0000313" key="2">
    <source>
        <dbReference type="Proteomes" id="UP001200247"/>
    </source>
</evidence>
<reference evidence="1 2" key="1">
    <citation type="submission" date="2021-10" db="EMBL/GenBank/DDBJ databases">
        <title>Whole-genome sequencing analysis of Laribacter hongkongensis: virulence gene profiles, carbohydrate-active enzyme prediction, and antimicrobial resistance characterization.</title>
        <authorList>
            <person name="Yuan P."/>
            <person name="Zhan Y."/>
            <person name="Chen D."/>
        </authorList>
    </citation>
    <scope>NUCLEOTIDE SEQUENCE [LARGE SCALE GENOMIC DNA]</scope>
    <source>
        <strain evidence="1 2">W67</strain>
    </source>
</reference>
<accession>A0ABD4SRR4</accession>
<organism evidence="1 2">
    <name type="scientific">Laribacter hongkongensis</name>
    <dbReference type="NCBI Taxonomy" id="168471"/>
    <lineage>
        <taxon>Bacteria</taxon>
        <taxon>Pseudomonadati</taxon>
        <taxon>Pseudomonadota</taxon>
        <taxon>Betaproteobacteria</taxon>
        <taxon>Neisseriales</taxon>
        <taxon>Aquaspirillaceae</taxon>
        <taxon>Laribacter</taxon>
    </lineage>
</organism>
<dbReference type="RefSeq" id="WP_239894162.1">
    <property type="nucleotide sequence ID" value="NZ_JAJAXH010000001.1"/>
</dbReference>
<protein>
    <recommendedName>
        <fullName evidence="3">Helicase/UvrB N-terminal domain-containing protein</fullName>
    </recommendedName>
</protein>
<comment type="caution">
    <text evidence="1">The sequence shown here is derived from an EMBL/GenBank/DDBJ whole genome shotgun (WGS) entry which is preliminary data.</text>
</comment>
<dbReference type="AlphaFoldDB" id="A0ABD4SRR4"/>
<proteinExistence type="predicted"/>
<dbReference type="Proteomes" id="UP001200247">
    <property type="component" value="Unassembled WGS sequence"/>
</dbReference>
<sequence>MYGVVKVIDALCGQGKTQRMICDMAGLPDDVNIIYITPLLSETHRIAGTEFSTKDDKKKPLKNGFGCYIYDENHPLHSKQFRHPESQQGDGKVGGLKYLIENSQNIVATHALFKMLTLEIVELLSSKNYCLFMDEVLDVWSVVEDDDLDLKKNELSRLIENEHVVLCDDGYTLKFNHGKFGNVSNTAYEKIAGLCDLEQLLMINKSAVWQMPPLALKKFKHIVVGTYLYEGSLLSAYFKHFGFSVEVERFGKKPSEIKHLIRVVYNPDGRGNDSLNDIGEKRNALSYTKITKSSVLQVELGKKLSNYYKGSSKSLSNIQKAKQQERLWTAPKKVYKKIGGNAFKASWLASTVKATNDYSDRWALAYLLEKNMKPAMFVLLSKINAKVDEDIYALSELVQWVWRSRIRKEQPVYIYIPSKRMRDLFEKWLDDGVGCL</sequence>